<reference evidence="4" key="1">
    <citation type="journal article" date="2019" name="Int. J. Syst. Evol. Microbiol.">
        <title>The Global Catalogue of Microorganisms (GCM) 10K type strain sequencing project: providing services to taxonomists for standard genome sequencing and annotation.</title>
        <authorList>
            <consortium name="The Broad Institute Genomics Platform"/>
            <consortium name="The Broad Institute Genome Sequencing Center for Infectious Disease"/>
            <person name="Wu L."/>
            <person name="Ma J."/>
        </authorList>
    </citation>
    <scope>NUCLEOTIDE SEQUENCE [LARGE SCALE GENOMIC DNA]</scope>
    <source>
        <strain evidence="4">JCM 4087</strain>
    </source>
</reference>
<dbReference type="PROSITE" id="PS51318">
    <property type="entry name" value="TAT"/>
    <property type="match status" value="1"/>
</dbReference>
<evidence type="ECO:0000313" key="3">
    <source>
        <dbReference type="EMBL" id="MFC5862713.1"/>
    </source>
</evidence>
<feature type="chain" id="PRO_5046832318" evidence="1">
    <location>
        <begin position="36"/>
        <end position="435"/>
    </location>
</feature>
<dbReference type="InterPro" id="IPR016624">
    <property type="entry name" value="UCP014753"/>
</dbReference>
<feature type="domain" description="DUF2264" evidence="2">
    <location>
        <begin position="54"/>
        <end position="412"/>
    </location>
</feature>
<dbReference type="RefSeq" id="WP_317890893.1">
    <property type="nucleotide sequence ID" value="NZ_JAGSYH010000003.1"/>
</dbReference>
<keyword evidence="1" id="KW-0732">Signal</keyword>
<proteinExistence type="predicted"/>
<accession>A0ABW1EF45</accession>
<dbReference type="EMBL" id="JBHSPH010000002">
    <property type="protein sequence ID" value="MFC5862713.1"/>
    <property type="molecule type" value="Genomic_DNA"/>
</dbReference>
<dbReference type="PANTHER" id="PTHR35339:SF3">
    <property type="entry name" value="DUF2264 DOMAIN-CONTAINING PROTEIN"/>
    <property type="match status" value="1"/>
</dbReference>
<dbReference type="InterPro" id="IPR049349">
    <property type="entry name" value="DUF2264_N"/>
</dbReference>
<dbReference type="PANTHER" id="PTHR35339">
    <property type="entry name" value="LINALOOL DEHYDRATASE_ISOMERASE DOMAIN-CONTAINING PROTEIN"/>
    <property type="match status" value="1"/>
</dbReference>
<name>A0ABW1EF45_9BACT</name>
<gene>
    <name evidence="3" type="ORF">ACFPT7_10465</name>
</gene>
<sequence length="435" mass="47856">MATGMMRSTTETGSISRRKLLKNAAMAAAALPALAPLPPQTIAEVSGVTGSDDHQYWISLMSRVGGPVLHALSERRLKEQMPVEAAPGFEQDRRQYSHLEAMGRLLAGMAPWLESGSVGGEEGKLRNQYAEWARAGIQAGTDPKSPDFMNFNKGGQPVVDAAFLALAILRAPTELWKKLDATTQRNLVAALESTRVIQPGYSNWLLFPATIEAALSMMGVWWDPMRVDYAVRSLDSWYKGDGVYGDGPEFHWDYYNSFVIHPMLLAVLDTVSKTSPSWDRFRKPALERAGRYAAIQERMIAPDASFPPIGRSLGYRFGAFHLLADMALRKNLPEGVHPAQVRSVLTAVMRRMAEAPGTFDENGWLQIGFSGHQPSIAESYISTGSCYLCSAAWLPLGLNANDPFWAAESMPWTSKRVWNGEAVRADHALTPAEKA</sequence>
<dbReference type="Pfam" id="PF10022">
    <property type="entry name" value="DUF2264"/>
    <property type="match status" value="1"/>
</dbReference>
<dbReference type="InterPro" id="IPR006311">
    <property type="entry name" value="TAT_signal"/>
</dbReference>
<keyword evidence="4" id="KW-1185">Reference proteome</keyword>
<evidence type="ECO:0000259" key="2">
    <source>
        <dbReference type="Pfam" id="PF10022"/>
    </source>
</evidence>
<dbReference type="NCBIfam" id="TIGR01409">
    <property type="entry name" value="TAT_signal_seq"/>
    <property type="match status" value="1"/>
</dbReference>
<feature type="signal peptide" evidence="1">
    <location>
        <begin position="1"/>
        <end position="35"/>
    </location>
</feature>
<dbReference type="InterPro" id="IPR019546">
    <property type="entry name" value="TAT_signal_bac_arc"/>
</dbReference>
<dbReference type="Proteomes" id="UP001596091">
    <property type="component" value="Unassembled WGS sequence"/>
</dbReference>
<organism evidence="3 4">
    <name type="scientific">Acidicapsa dinghuensis</name>
    <dbReference type="NCBI Taxonomy" id="2218256"/>
    <lineage>
        <taxon>Bacteria</taxon>
        <taxon>Pseudomonadati</taxon>
        <taxon>Acidobacteriota</taxon>
        <taxon>Terriglobia</taxon>
        <taxon>Terriglobales</taxon>
        <taxon>Acidobacteriaceae</taxon>
        <taxon>Acidicapsa</taxon>
    </lineage>
</organism>
<dbReference type="PIRSF" id="PIRSF014753">
    <property type="entry name" value="UCP014753"/>
    <property type="match status" value="1"/>
</dbReference>
<evidence type="ECO:0000313" key="4">
    <source>
        <dbReference type="Proteomes" id="UP001596091"/>
    </source>
</evidence>
<evidence type="ECO:0000256" key="1">
    <source>
        <dbReference type="SAM" id="SignalP"/>
    </source>
</evidence>
<comment type="caution">
    <text evidence="3">The sequence shown here is derived from an EMBL/GenBank/DDBJ whole genome shotgun (WGS) entry which is preliminary data.</text>
</comment>
<protein>
    <submittedName>
        <fullName evidence="3">DUF2264 domain-containing protein</fullName>
    </submittedName>
</protein>